<dbReference type="InterPro" id="IPR050834">
    <property type="entry name" value="Glycosyltransf_2"/>
</dbReference>
<accession>A0ABS5JYD7</accession>
<protein>
    <submittedName>
        <fullName evidence="2">Glycosyltransferase family 2 protein</fullName>
    </submittedName>
</protein>
<feature type="domain" description="Glycosyltransferase 2-like" evidence="1">
    <location>
        <begin position="246"/>
        <end position="377"/>
    </location>
</feature>
<name>A0ABS5JYD7_9BACT</name>
<evidence type="ECO:0000259" key="1">
    <source>
        <dbReference type="Pfam" id="PF00535"/>
    </source>
</evidence>
<dbReference type="CDD" id="cd00761">
    <property type="entry name" value="Glyco_tranf_GTA_type"/>
    <property type="match status" value="1"/>
</dbReference>
<proteinExistence type="predicted"/>
<organism evidence="2 3">
    <name type="scientific">Carboxylicivirga linearis</name>
    <dbReference type="NCBI Taxonomy" id="1628157"/>
    <lineage>
        <taxon>Bacteria</taxon>
        <taxon>Pseudomonadati</taxon>
        <taxon>Bacteroidota</taxon>
        <taxon>Bacteroidia</taxon>
        <taxon>Marinilabiliales</taxon>
        <taxon>Marinilabiliaceae</taxon>
        <taxon>Carboxylicivirga</taxon>
    </lineage>
</organism>
<dbReference type="PANTHER" id="PTHR43685">
    <property type="entry name" value="GLYCOSYLTRANSFERASE"/>
    <property type="match status" value="1"/>
</dbReference>
<dbReference type="SUPFAM" id="SSF53448">
    <property type="entry name" value="Nucleotide-diphospho-sugar transferases"/>
    <property type="match status" value="2"/>
</dbReference>
<dbReference type="Pfam" id="PF00535">
    <property type="entry name" value="Glycos_transf_2"/>
    <property type="match status" value="1"/>
</dbReference>
<sequence>MNKNITCILPYAPIDELKSTIKNLKDSAMVEKIIVVAPEVVDVEGVDVLVAEGGIYVSSTWKALVERMLGGCVAVYTKPMALVLGQNALERMSKACADTGAGMVYSDFYERKEGQLAAHPVIDYQEGSLRDDFDFGSLMFFKKEAFVKAINEMDADYKFAALYDVRLRVSQNYELFHLPELLYTEVELDTRKSGEKMFDYVDPRNRDRQVEMELACTAHLKKVGAYLKPDFKKIDFSESKFPVEASVIIPVRNREKTVADAIESVLKQKTIFAFNLIIVDNHSTDKTTEIIQSFKDDRIVHIIPERDDLGIGGCWNRAVEDERCGKFAVQLDSDDLYIDETVLEQVVQAFYEQNCAMVVGSYQMVNFKLEEIPPGLIDHKEWTADNGRNNALRINGLGAPRAFYTPVIRDVKVPNTSYGEDYALGLNISRNYQIGRIYNPLYLCRRWEDNSDASLDINKMNVHNLYKDKIRTMELKARQQVVKRQKI</sequence>
<dbReference type="Gene3D" id="3.90.550.10">
    <property type="entry name" value="Spore Coat Polysaccharide Biosynthesis Protein SpsA, Chain A"/>
    <property type="match status" value="2"/>
</dbReference>
<keyword evidence="3" id="KW-1185">Reference proteome</keyword>
<dbReference type="EMBL" id="JAGUCO010000016">
    <property type="protein sequence ID" value="MBS2099876.1"/>
    <property type="molecule type" value="Genomic_DNA"/>
</dbReference>
<gene>
    <name evidence="2" type="ORF">KEM10_16425</name>
</gene>
<dbReference type="Proteomes" id="UP000708576">
    <property type="component" value="Unassembled WGS sequence"/>
</dbReference>
<dbReference type="PANTHER" id="PTHR43685:SF2">
    <property type="entry name" value="GLYCOSYLTRANSFERASE 2-LIKE DOMAIN-CONTAINING PROTEIN"/>
    <property type="match status" value="1"/>
</dbReference>
<evidence type="ECO:0000313" key="2">
    <source>
        <dbReference type="EMBL" id="MBS2099876.1"/>
    </source>
</evidence>
<reference evidence="2 3" key="1">
    <citation type="journal article" date="2015" name="Int. J. Syst. Evol. Microbiol.">
        <title>Carboxylicivirga linearis sp. nov., isolated from a sea cucumber culture pond.</title>
        <authorList>
            <person name="Wang F.Q."/>
            <person name="Zhou Y.X."/>
            <person name="Lin X.Z."/>
            <person name="Chen G.J."/>
            <person name="Du Z.J."/>
        </authorList>
    </citation>
    <scope>NUCLEOTIDE SEQUENCE [LARGE SCALE GENOMIC DNA]</scope>
    <source>
        <strain evidence="2 3">FB218</strain>
    </source>
</reference>
<dbReference type="RefSeq" id="WP_212217119.1">
    <property type="nucleotide sequence ID" value="NZ_JAGUCO010000016.1"/>
</dbReference>
<evidence type="ECO:0000313" key="3">
    <source>
        <dbReference type="Proteomes" id="UP000708576"/>
    </source>
</evidence>
<dbReference type="InterPro" id="IPR001173">
    <property type="entry name" value="Glyco_trans_2-like"/>
</dbReference>
<dbReference type="InterPro" id="IPR029044">
    <property type="entry name" value="Nucleotide-diphossugar_trans"/>
</dbReference>
<comment type="caution">
    <text evidence="2">The sequence shown here is derived from an EMBL/GenBank/DDBJ whole genome shotgun (WGS) entry which is preliminary data.</text>
</comment>